<proteinExistence type="predicted"/>
<gene>
    <name evidence="2" type="ORF">PMACD_LOCUS2579</name>
</gene>
<accession>A0A821NJQ1</accession>
<keyword evidence="1" id="KW-0812">Transmembrane</keyword>
<reference evidence="2" key="1">
    <citation type="submission" date="2021-02" db="EMBL/GenBank/DDBJ databases">
        <authorList>
            <person name="Steward A R."/>
        </authorList>
    </citation>
    <scope>NUCLEOTIDE SEQUENCE</scope>
</reference>
<dbReference type="AlphaFoldDB" id="A0A821NJQ1"/>
<organism evidence="2 3">
    <name type="scientific">Pieris macdunnoughi</name>
    <dbReference type="NCBI Taxonomy" id="345717"/>
    <lineage>
        <taxon>Eukaryota</taxon>
        <taxon>Metazoa</taxon>
        <taxon>Ecdysozoa</taxon>
        <taxon>Arthropoda</taxon>
        <taxon>Hexapoda</taxon>
        <taxon>Insecta</taxon>
        <taxon>Pterygota</taxon>
        <taxon>Neoptera</taxon>
        <taxon>Endopterygota</taxon>
        <taxon>Lepidoptera</taxon>
        <taxon>Glossata</taxon>
        <taxon>Ditrysia</taxon>
        <taxon>Papilionoidea</taxon>
        <taxon>Pieridae</taxon>
        <taxon>Pierinae</taxon>
        <taxon>Pieris</taxon>
    </lineage>
</organism>
<comment type="caution">
    <text evidence="2">The sequence shown here is derived from an EMBL/GenBank/DDBJ whole genome shotgun (WGS) entry which is preliminary data.</text>
</comment>
<feature type="transmembrane region" description="Helical" evidence="1">
    <location>
        <begin position="24"/>
        <end position="43"/>
    </location>
</feature>
<keyword evidence="1" id="KW-0472">Membrane</keyword>
<name>A0A821NJQ1_9NEOP</name>
<protein>
    <submittedName>
        <fullName evidence="2">Uncharacterized protein</fullName>
    </submittedName>
</protein>
<dbReference type="EMBL" id="CAJOBZ010000004">
    <property type="protein sequence ID" value="CAF4785457.1"/>
    <property type="molecule type" value="Genomic_DNA"/>
</dbReference>
<keyword evidence="3" id="KW-1185">Reference proteome</keyword>
<dbReference type="Proteomes" id="UP000663880">
    <property type="component" value="Unassembled WGS sequence"/>
</dbReference>
<evidence type="ECO:0000313" key="2">
    <source>
        <dbReference type="EMBL" id="CAF4785457.1"/>
    </source>
</evidence>
<evidence type="ECO:0000313" key="3">
    <source>
        <dbReference type="Proteomes" id="UP000663880"/>
    </source>
</evidence>
<evidence type="ECO:0000256" key="1">
    <source>
        <dbReference type="SAM" id="Phobius"/>
    </source>
</evidence>
<keyword evidence="1" id="KW-1133">Transmembrane helix</keyword>
<sequence length="111" mass="12659">MTQWSTASFQKPLDMMFHDEVYGIWLWTHFHLKLIVIVLKSWLTMPACSLAQKSPGTLRRLHGAFAPGQRGTSLPRGFQHVRKPQPSSFQDYVGDLFLCAETAKQGTIRRA</sequence>